<dbReference type="Pfam" id="PF07869">
    <property type="entry name" value="DUF1656"/>
    <property type="match status" value="1"/>
</dbReference>
<gene>
    <name evidence="6" type="ORF">ABT56_06210</name>
</gene>
<protein>
    <recommendedName>
        <fullName evidence="8">DUF1656 domain-containing protein</fullName>
    </recommendedName>
</protein>
<dbReference type="PATRIC" id="fig|1195763.3.peg.1320"/>
<dbReference type="STRING" id="1195763.ABT56_06210"/>
<evidence type="ECO:0000256" key="4">
    <source>
        <dbReference type="ARBA" id="ARBA00023136"/>
    </source>
</evidence>
<proteinExistence type="predicted"/>
<reference evidence="6 7" key="1">
    <citation type="submission" date="2015-05" db="EMBL/GenBank/DDBJ databases">
        <title>Photobacterium galathea sp. nov.</title>
        <authorList>
            <person name="Machado H."/>
            <person name="Gram L."/>
        </authorList>
    </citation>
    <scope>NUCLEOTIDE SEQUENCE [LARGE SCALE GENOMIC DNA]</scope>
    <source>
        <strain evidence="6 7">CGMCC 1.12159</strain>
    </source>
</reference>
<name>A0A0J1H5Z2_9GAMM</name>
<keyword evidence="2 5" id="KW-0812">Transmembrane</keyword>
<sequence length="69" mass="7882">MTVPHELAWGDVYFSPFLSVIVLAVIASWITVLVMNKIRLSRLIAFPSLTFIAITVFYVIAIDAFYIRF</sequence>
<keyword evidence="1" id="KW-1003">Cell membrane</keyword>
<dbReference type="InterPro" id="IPR012451">
    <property type="entry name" value="DUF1656"/>
</dbReference>
<dbReference type="AlphaFoldDB" id="A0A0J1H5Z2"/>
<organism evidence="6 7">
    <name type="scientific">Photobacterium aquae</name>
    <dbReference type="NCBI Taxonomy" id="1195763"/>
    <lineage>
        <taxon>Bacteria</taxon>
        <taxon>Pseudomonadati</taxon>
        <taxon>Pseudomonadota</taxon>
        <taxon>Gammaproteobacteria</taxon>
        <taxon>Vibrionales</taxon>
        <taxon>Vibrionaceae</taxon>
        <taxon>Photobacterium</taxon>
    </lineage>
</organism>
<evidence type="ECO:0000313" key="6">
    <source>
        <dbReference type="EMBL" id="KLV07143.1"/>
    </source>
</evidence>
<feature type="transmembrane region" description="Helical" evidence="5">
    <location>
        <begin position="46"/>
        <end position="67"/>
    </location>
</feature>
<evidence type="ECO:0000256" key="1">
    <source>
        <dbReference type="ARBA" id="ARBA00022475"/>
    </source>
</evidence>
<evidence type="ECO:0000256" key="2">
    <source>
        <dbReference type="ARBA" id="ARBA00022692"/>
    </source>
</evidence>
<dbReference type="EMBL" id="LDOT01000006">
    <property type="protein sequence ID" value="KLV07143.1"/>
    <property type="molecule type" value="Genomic_DNA"/>
</dbReference>
<feature type="transmembrane region" description="Helical" evidence="5">
    <location>
        <begin position="12"/>
        <end position="34"/>
    </location>
</feature>
<dbReference type="Proteomes" id="UP000036097">
    <property type="component" value="Unassembled WGS sequence"/>
</dbReference>
<evidence type="ECO:0000256" key="3">
    <source>
        <dbReference type="ARBA" id="ARBA00022989"/>
    </source>
</evidence>
<accession>A0A0J1H5Z2</accession>
<comment type="caution">
    <text evidence="6">The sequence shown here is derived from an EMBL/GenBank/DDBJ whole genome shotgun (WGS) entry which is preliminary data.</text>
</comment>
<keyword evidence="4 5" id="KW-0472">Membrane</keyword>
<keyword evidence="3 5" id="KW-1133">Transmembrane helix</keyword>
<evidence type="ECO:0000313" key="7">
    <source>
        <dbReference type="Proteomes" id="UP000036097"/>
    </source>
</evidence>
<evidence type="ECO:0008006" key="8">
    <source>
        <dbReference type="Google" id="ProtNLM"/>
    </source>
</evidence>
<keyword evidence="7" id="KW-1185">Reference proteome</keyword>
<evidence type="ECO:0000256" key="5">
    <source>
        <dbReference type="SAM" id="Phobius"/>
    </source>
</evidence>